<organism evidence="10 11">
    <name type="scientific">Croceicoccus marinus</name>
    <dbReference type="NCBI Taxonomy" id="450378"/>
    <lineage>
        <taxon>Bacteria</taxon>
        <taxon>Pseudomonadati</taxon>
        <taxon>Pseudomonadota</taxon>
        <taxon>Alphaproteobacteria</taxon>
        <taxon>Sphingomonadales</taxon>
        <taxon>Erythrobacteraceae</taxon>
        <taxon>Croceicoccus</taxon>
    </lineage>
</organism>
<dbReference type="CDD" id="cd07989">
    <property type="entry name" value="LPLAT_AGPAT-like"/>
    <property type="match status" value="1"/>
</dbReference>
<dbReference type="PANTHER" id="PTHR23063">
    <property type="entry name" value="PHOSPHOLIPID ACYLTRANSFERASE"/>
    <property type="match status" value="1"/>
</dbReference>
<dbReference type="STRING" id="450378.GCA_001661675_02077"/>
<dbReference type="InterPro" id="IPR002123">
    <property type="entry name" value="Plipid/glycerol_acylTrfase"/>
</dbReference>
<feature type="transmembrane region" description="Helical" evidence="8">
    <location>
        <begin position="26"/>
        <end position="46"/>
    </location>
</feature>
<keyword evidence="6 8" id="KW-0472">Membrane</keyword>
<evidence type="ECO:0000259" key="9">
    <source>
        <dbReference type="SMART" id="SM00563"/>
    </source>
</evidence>
<dbReference type="PANTHER" id="PTHR23063:SF52">
    <property type="entry name" value="LYSOPHOSPHATIDYLCHOLINE ACYLTRANSFERASE"/>
    <property type="match status" value="1"/>
</dbReference>
<dbReference type="Pfam" id="PF01553">
    <property type="entry name" value="Acyltransferase"/>
    <property type="match status" value="1"/>
</dbReference>
<evidence type="ECO:0000313" key="10">
    <source>
        <dbReference type="EMBL" id="ARU16507.1"/>
    </source>
</evidence>
<evidence type="ECO:0000256" key="1">
    <source>
        <dbReference type="ARBA" id="ARBA00004370"/>
    </source>
</evidence>
<sequence>MTGWSFTASASTGTDRRVNWRAPVRLVVLALWLVACVTAYYLLALLPGRNPVPPVFLAGVAFIAGVHIMVEGQRPRRAMLLANHVSWLDIPALAATARSAFVAHDGLQGHPVFKTLCEMNDTVFIARSQRHTVSRQVDQIRAAIDECDVLTLFPEGTTGPGDALLPIKSSLLSAIDPPPQDVPVVPVLLQYRDPQGIAWLGDQPGVENFMAIMGRARPVELTVHFLPPLVGRELAGRKAMAAAVEQRLAGALGLANKATKA</sequence>
<dbReference type="KEGG" id="cman:A9D14_10305"/>
<feature type="transmembrane region" description="Helical" evidence="8">
    <location>
        <begin position="52"/>
        <end position="70"/>
    </location>
</feature>
<keyword evidence="3 8" id="KW-0812">Transmembrane</keyword>
<proteinExistence type="predicted"/>
<dbReference type="AlphaFoldDB" id="A0A1Z1FCT2"/>
<evidence type="ECO:0000256" key="4">
    <source>
        <dbReference type="ARBA" id="ARBA00022989"/>
    </source>
</evidence>
<evidence type="ECO:0000256" key="5">
    <source>
        <dbReference type="ARBA" id="ARBA00023098"/>
    </source>
</evidence>
<evidence type="ECO:0000256" key="3">
    <source>
        <dbReference type="ARBA" id="ARBA00022692"/>
    </source>
</evidence>
<keyword evidence="4 8" id="KW-1133">Transmembrane helix</keyword>
<dbReference type="SMART" id="SM00563">
    <property type="entry name" value="PlsC"/>
    <property type="match status" value="1"/>
</dbReference>
<feature type="domain" description="Phospholipid/glycerol acyltransferase" evidence="9">
    <location>
        <begin position="78"/>
        <end position="192"/>
    </location>
</feature>
<evidence type="ECO:0000313" key="11">
    <source>
        <dbReference type="Proteomes" id="UP000195807"/>
    </source>
</evidence>
<dbReference type="EMBL" id="CP019602">
    <property type="protein sequence ID" value="ARU16507.1"/>
    <property type="molecule type" value="Genomic_DNA"/>
</dbReference>
<reference evidence="10 11" key="1">
    <citation type="submission" date="2017-01" db="EMBL/GenBank/DDBJ databases">
        <title>Complete genome sequence of esterase-producing bacterium Croceicoccus marinus E4A9.</title>
        <authorList>
            <person name="Wu Y.-H."/>
            <person name="Cheng H."/>
            <person name="Xu L."/>
            <person name="Huo Y.-Y."/>
            <person name="Wang C.-S."/>
            <person name="Xu X.-W."/>
        </authorList>
    </citation>
    <scope>NUCLEOTIDE SEQUENCE [LARGE SCALE GENOMIC DNA]</scope>
    <source>
        <strain evidence="10 11">E4A9</strain>
    </source>
</reference>
<accession>A0A1Z1FCT2</accession>
<dbReference type="GO" id="GO:0016020">
    <property type="term" value="C:membrane"/>
    <property type="evidence" value="ECO:0007669"/>
    <property type="project" value="UniProtKB-SubCell"/>
</dbReference>
<evidence type="ECO:0000256" key="2">
    <source>
        <dbReference type="ARBA" id="ARBA00022679"/>
    </source>
</evidence>
<gene>
    <name evidence="10" type="ORF">A9D14_10305</name>
</gene>
<dbReference type="GO" id="GO:0016746">
    <property type="term" value="F:acyltransferase activity"/>
    <property type="evidence" value="ECO:0007669"/>
    <property type="project" value="UniProtKB-KW"/>
</dbReference>
<evidence type="ECO:0000256" key="8">
    <source>
        <dbReference type="SAM" id="Phobius"/>
    </source>
</evidence>
<evidence type="ECO:0000256" key="7">
    <source>
        <dbReference type="ARBA" id="ARBA00023315"/>
    </source>
</evidence>
<comment type="subcellular location">
    <subcellularLocation>
        <location evidence="1">Membrane</location>
    </subcellularLocation>
</comment>
<name>A0A1Z1FCT2_9SPHN</name>
<keyword evidence="11" id="KW-1185">Reference proteome</keyword>
<protein>
    <recommendedName>
        <fullName evidence="9">Phospholipid/glycerol acyltransferase domain-containing protein</fullName>
    </recommendedName>
</protein>
<dbReference type="SUPFAM" id="SSF69593">
    <property type="entry name" value="Glycerol-3-phosphate (1)-acyltransferase"/>
    <property type="match status" value="1"/>
</dbReference>
<keyword evidence="2" id="KW-0808">Transferase</keyword>
<dbReference type="GO" id="GO:0006629">
    <property type="term" value="P:lipid metabolic process"/>
    <property type="evidence" value="ECO:0007669"/>
    <property type="project" value="UniProtKB-KW"/>
</dbReference>
<dbReference type="Proteomes" id="UP000195807">
    <property type="component" value="Chromosome"/>
</dbReference>
<keyword evidence="5" id="KW-0443">Lipid metabolism</keyword>
<keyword evidence="7" id="KW-0012">Acyltransferase</keyword>
<evidence type="ECO:0000256" key="6">
    <source>
        <dbReference type="ARBA" id="ARBA00023136"/>
    </source>
</evidence>